<dbReference type="EMBL" id="BAAAHD010000067">
    <property type="protein sequence ID" value="GAA0588669.1"/>
    <property type="molecule type" value="Genomic_DNA"/>
</dbReference>
<feature type="region of interest" description="Disordered" evidence="1">
    <location>
        <begin position="1"/>
        <end position="25"/>
    </location>
</feature>
<dbReference type="GO" id="GO:0005886">
    <property type="term" value="C:plasma membrane"/>
    <property type="evidence" value="ECO:0007669"/>
    <property type="project" value="TreeGrafter"/>
</dbReference>
<comment type="caution">
    <text evidence="4">The sequence shown here is derived from an EMBL/GenBank/DDBJ whole genome shotgun (WGS) entry which is preliminary data.</text>
</comment>
<sequence>MGRASSFGRRPHERHPGVVARRAASNRSDRIRRAYEFADRCYAGRCRKSGDPYITHPVAVAQIAAGSGLDDVVVRAALLHDITEDTGRLREQFGDEIAAMVEGMIELDRDEAAIAT</sequence>
<dbReference type="SUPFAM" id="SSF109604">
    <property type="entry name" value="HD-domain/PDEase-like"/>
    <property type="match status" value="1"/>
</dbReference>
<dbReference type="Pfam" id="PF13328">
    <property type="entry name" value="HD_4"/>
    <property type="match status" value="1"/>
</dbReference>
<dbReference type="GO" id="GO:0016787">
    <property type="term" value="F:hydrolase activity"/>
    <property type="evidence" value="ECO:0007669"/>
    <property type="project" value="UniProtKB-KW"/>
</dbReference>
<dbReference type="RefSeq" id="WP_221480534.1">
    <property type="nucleotide sequence ID" value="NZ_BAAAHD010000067.1"/>
</dbReference>
<reference evidence="4 5" key="3">
    <citation type="submission" date="2020-08" db="EMBL/GenBank/DDBJ databases">
        <title>Sequencing the genomes of 1000 actinobacteria strains.</title>
        <authorList>
            <person name="Klenk H.-P."/>
        </authorList>
    </citation>
    <scope>NUCLEOTIDE SEQUENCE [LARGE SCALE GENOMIC DNA]</scope>
    <source>
        <strain evidence="4 5">DSM 44772</strain>
    </source>
</reference>
<feature type="domain" description="HD/PDEase" evidence="2">
    <location>
        <begin position="49"/>
        <end position="113"/>
    </location>
</feature>
<evidence type="ECO:0000259" key="2">
    <source>
        <dbReference type="SMART" id="SM00471"/>
    </source>
</evidence>
<dbReference type="Gene3D" id="1.10.3210.10">
    <property type="entry name" value="Hypothetical protein af1432"/>
    <property type="match status" value="1"/>
</dbReference>
<reference evidence="3" key="1">
    <citation type="journal article" date="2014" name="Int. J. Syst. Evol. Microbiol.">
        <title>Complete genome of a new Firmicutes species belonging to the dominant human colonic microbiota ('Ruminococcus bicirculans') reveals two chromosomes and a selective capacity to utilize plant glucans.</title>
        <authorList>
            <consortium name="NISC Comparative Sequencing Program"/>
            <person name="Wegmann U."/>
            <person name="Louis P."/>
            <person name="Goesmann A."/>
            <person name="Henrissat B."/>
            <person name="Duncan S.H."/>
            <person name="Flint H.J."/>
        </authorList>
    </citation>
    <scope>NUCLEOTIDE SEQUENCE</scope>
    <source>
        <strain evidence="3">JCM 10667</strain>
    </source>
</reference>
<dbReference type="Proteomes" id="UP001501427">
    <property type="component" value="Unassembled WGS sequence"/>
</dbReference>
<dbReference type="PANTHER" id="PTHR21262:SF31">
    <property type="entry name" value="GTP PYROPHOSPHOKINASE"/>
    <property type="match status" value="1"/>
</dbReference>
<dbReference type="InterPro" id="IPR003607">
    <property type="entry name" value="HD/PDEase_dom"/>
</dbReference>
<dbReference type="Proteomes" id="UP000549343">
    <property type="component" value="Unassembled WGS sequence"/>
</dbReference>
<reference evidence="6" key="2">
    <citation type="journal article" date="2019" name="Int. J. Syst. Evol. Microbiol.">
        <title>The Global Catalogue of Microorganisms (GCM) 10K type strain sequencing project: providing services to taxonomists for standard genome sequencing and annotation.</title>
        <authorList>
            <consortium name="The Broad Institute Genomics Platform"/>
            <consortium name="The Broad Institute Genome Sequencing Center for Infectious Disease"/>
            <person name="Wu L."/>
            <person name="Ma J."/>
        </authorList>
    </citation>
    <scope>NUCLEOTIDE SEQUENCE [LARGE SCALE GENOMIC DNA]</scope>
    <source>
        <strain evidence="6">JCM 10667</strain>
    </source>
</reference>
<dbReference type="PANTHER" id="PTHR21262">
    <property type="entry name" value="GUANOSINE-3',5'-BIS DIPHOSPHATE 3'-PYROPHOSPHOHYDROLASE"/>
    <property type="match status" value="1"/>
</dbReference>
<name>A0A7W7I870_9ACTN</name>
<evidence type="ECO:0000256" key="1">
    <source>
        <dbReference type="SAM" id="MobiDB-lite"/>
    </source>
</evidence>
<organism evidence="4 5">
    <name type="scientific">Actinomadura livida</name>
    <dbReference type="NCBI Taxonomy" id="79909"/>
    <lineage>
        <taxon>Bacteria</taxon>
        <taxon>Bacillati</taxon>
        <taxon>Actinomycetota</taxon>
        <taxon>Actinomycetes</taxon>
        <taxon>Streptosporangiales</taxon>
        <taxon>Thermomonosporaceae</taxon>
        <taxon>Actinomadura</taxon>
    </lineage>
</organism>
<evidence type="ECO:0000313" key="6">
    <source>
        <dbReference type="Proteomes" id="UP001501427"/>
    </source>
</evidence>
<keyword evidence="6" id="KW-1185">Reference proteome</keyword>
<dbReference type="SMART" id="SM00471">
    <property type="entry name" value="HDc"/>
    <property type="match status" value="1"/>
</dbReference>
<dbReference type="AlphaFoldDB" id="A0A7W7I870"/>
<protein>
    <submittedName>
        <fullName evidence="4">(P)ppGpp synthase/HD superfamily hydrolase</fullName>
    </submittedName>
</protein>
<evidence type="ECO:0000313" key="3">
    <source>
        <dbReference type="EMBL" id="GAA0588669.1"/>
    </source>
</evidence>
<evidence type="ECO:0000313" key="5">
    <source>
        <dbReference type="Proteomes" id="UP000549343"/>
    </source>
</evidence>
<gene>
    <name evidence="4" type="ORF">F4557_000725</name>
    <name evidence="3" type="ORF">GCM10009546_58800</name>
</gene>
<evidence type="ECO:0000313" key="4">
    <source>
        <dbReference type="EMBL" id="MBB4772307.1"/>
    </source>
</evidence>
<keyword evidence="4" id="KW-0378">Hydrolase</keyword>
<dbReference type="EMBL" id="JACHMV010000001">
    <property type="protein sequence ID" value="MBB4772307.1"/>
    <property type="molecule type" value="Genomic_DNA"/>
</dbReference>
<reference evidence="3" key="4">
    <citation type="submission" date="2023-12" db="EMBL/GenBank/DDBJ databases">
        <authorList>
            <person name="Sun Q."/>
            <person name="Inoue M."/>
        </authorList>
    </citation>
    <scope>NUCLEOTIDE SEQUENCE</scope>
    <source>
        <strain evidence="3">JCM 10667</strain>
    </source>
</reference>
<accession>A0A7W7I870</accession>
<proteinExistence type="predicted"/>